<feature type="domain" description="CMP/dCMP-type deaminase" evidence="2">
    <location>
        <begin position="10"/>
        <end position="111"/>
    </location>
</feature>
<dbReference type="AlphaFoldDB" id="A0AAW8DGD5"/>
<keyword evidence="5" id="KW-1185">Reference proteome</keyword>
<dbReference type="InterPro" id="IPR002125">
    <property type="entry name" value="CMP_dCMP_dom"/>
</dbReference>
<reference evidence="3 5" key="1">
    <citation type="submission" date="2023-07" db="EMBL/GenBank/DDBJ databases">
        <title>Sorghum-associated microbial communities from plants grown in Nebraska, USA.</title>
        <authorList>
            <person name="Schachtman D."/>
        </authorList>
    </citation>
    <scope>NUCLEOTIDE SEQUENCE</scope>
    <source>
        <strain evidence="3">DS1006</strain>
        <strain evidence="4 5">DS1016</strain>
    </source>
</reference>
<evidence type="ECO:0000313" key="4">
    <source>
        <dbReference type="EMBL" id="MDQ0179078.1"/>
    </source>
</evidence>
<dbReference type="GO" id="GO:0008270">
    <property type="term" value="F:zinc ion binding"/>
    <property type="evidence" value="ECO:0007669"/>
    <property type="project" value="TreeGrafter"/>
</dbReference>
<dbReference type="Gene3D" id="3.40.140.10">
    <property type="entry name" value="Cytidine Deaminase, domain 2"/>
    <property type="match status" value="1"/>
</dbReference>
<dbReference type="PANTHER" id="PTHR11644:SF2">
    <property type="entry name" value="CYTIDINE DEAMINASE"/>
    <property type="match status" value="1"/>
</dbReference>
<dbReference type="EC" id="3.5.4.5" evidence="3"/>
<sequence>MISFDLSQSDVELYAAARQLLLTAHHSENHRVAAAMRGASGAIYLGLHIGSKRINVCAESSALANARIAQEASIESSVAVSMDEHGEPQVTNPCGVCRELLRNYGAGATVLVDAGGEVGTVGLAELLPYPWMRATETEWATQPPEATKMH</sequence>
<dbReference type="RefSeq" id="WP_306959873.1">
    <property type="nucleotide sequence ID" value="NZ_JAUSRG010000002.1"/>
</dbReference>
<dbReference type="Proteomes" id="UP001230951">
    <property type="component" value="Unassembled WGS sequence"/>
</dbReference>
<dbReference type="GO" id="GO:0055086">
    <property type="term" value="P:nucleobase-containing small molecule metabolic process"/>
    <property type="evidence" value="ECO:0007669"/>
    <property type="project" value="UniProtKB-ARBA"/>
</dbReference>
<accession>A0AAW8DGD5</accession>
<dbReference type="Pfam" id="PF00383">
    <property type="entry name" value="dCMP_cyt_deam_1"/>
    <property type="match status" value="1"/>
</dbReference>
<dbReference type="Proteomes" id="UP001242995">
    <property type="component" value="Unassembled WGS sequence"/>
</dbReference>
<dbReference type="GO" id="GO:0005829">
    <property type="term" value="C:cytosol"/>
    <property type="evidence" value="ECO:0007669"/>
    <property type="project" value="TreeGrafter"/>
</dbReference>
<evidence type="ECO:0000313" key="6">
    <source>
        <dbReference type="Proteomes" id="UP001242995"/>
    </source>
</evidence>
<comment type="similarity">
    <text evidence="1">Belongs to the cytidine and deoxycytidylate deaminase family.</text>
</comment>
<dbReference type="GO" id="GO:0004126">
    <property type="term" value="F:cytidine deaminase activity"/>
    <property type="evidence" value="ECO:0007669"/>
    <property type="project" value="UniProtKB-EC"/>
</dbReference>
<organism evidence="3 6">
    <name type="scientific">Arthrobacter bambusae</name>
    <dbReference type="NCBI Taxonomy" id="1338426"/>
    <lineage>
        <taxon>Bacteria</taxon>
        <taxon>Bacillati</taxon>
        <taxon>Actinomycetota</taxon>
        <taxon>Actinomycetes</taxon>
        <taxon>Micrococcales</taxon>
        <taxon>Micrococcaceae</taxon>
        <taxon>Arthrobacter</taxon>
    </lineage>
</organism>
<dbReference type="CDD" id="cd01283">
    <property type="entry name" value="cytidine_deaminase"/>
    <property type="match status" value="1"/>
</dbReference>
<dbReference type="GO" id="GO:0072527">
    <property type="term" value="P:pyrimidine-containing compound metabolic process"/>
    <property type="evidence" value="ECO:0007669"/>
    <property type="project" value="UniProtKB-ARBA"/>
</dbReference>
<comment type="caution">
    <text evidence="3">The sequence shown here is derived from an EMBL/GenBank/DDBJ whole genome shotgun (WGS) entry which is preliminary data.</text>
</comment>
<keyword evidence="3" id="KW-0378">Hydrolase</keyword>
<dbReference type="EMBL" id="JAUSTF010000001">
    <property type="protein sequence ID" value="MDQ0179078.1"/>
    <property type="molecule type" value="Genomic_DNA"/>
</dbReference>
<gene>
    <name evidence="3" type="ORF">J2S90_001215</name>
    <name evidence="4" type="ORF">J2S93_000485</name>
</gene>
<evidence type="ECO:0000259" key="2">
    <source>
        <dbReference type="Pfam" id="PF00383"/>
    </source>
</evidence>
<evidence type="ECO:0000313" key="3">
    <source>
        <dbReference type="EMBL" id="MDP9904269.1"/>
    </source>
</evidence>
<evidence type="ECO:0000313" key="5">
    <source>
        <dbReference type="Proteomes" id="UP001230951"/>
    </source>
</evidence>
<evidence type="ECO:0000256" key="1">
    <source>
        <dbReference type="ARBA" id="ARBA00006576"/>
    </source>
</evidence>
<dbReference type="PANTHER" id="PTHR11644">
    <property type="entry name" value="CYTIDINE DEAMINASE"/>
    <property type="match status" value="1"/>
</dbReference>
<proteinExistence type="inferred from homology"/>
<dbReference type="EMBL" id="JAUSRG010000002">
    <property type="protein sequence ID" value="MDP9904269.1"/>
    <property type="molecule type" value="Genomic_DNA"/>
</dbReference>
<dbReference type="InterPro" id="IPR016193">
    <property type="entry name" value="Cytidine_deaminase-like"/>
</dbReference>
<name>A0AAW8DGD5_9MICC</name>
<protein>
    <submittedName>
        <fullName evidence="3">Cytidine deaminase</fullName>
        <ecNumber evidence="3">3.5.4.5</ecNumber>
    </submittedName>
</protein>
<dbReference type="InterPro" id="IPR050202">
    <property type="entry name" value="Cyt/Deoxycyt_deaminase"/>
</dbReference>
<dbReference type="SUPFAM" id="SSF53927">
    <property type="entry name" value="Cytidine deaminase-like"/>
    <property type="match status" value="1"/>
</dbReference>